<dbReference type="AlphaFoldDB" id="F0Y0W7"/>
<keyword evidence="2" id="KW-0378">Hydrolase</keyword>
<dbReference type="Proteomes" id="UP000002729">
    <property type="component" value="Unassembled WGS sequence"/>
</dbReference>
<keyword evidence="3" id="KW-0812">Transmembrane</keyword>
<keyword evidence="3" id="KW-0472">Membrane</keyword>
<dbReference type="OMA" id="MSVHISQ"/>
<dbReference type="GO" id="GO:0016787">
    <property type="term" value="F:hydrolase activity"/>
    <property type="evidence" value="ECO:0007669"/>
    <property type="project" value="UniProtKB-KW"/>
</dbReference>
<dbReference type="EMBL" id="GL833122">
    <property type="protein sequence ID" value="EGB11286.1"/>
    <property type="molecule type" value="Genomic_DNA"/>
</dbReference>
<keyword evidence="7" id="KW-1185">Reference proteome</keyword>
<dbReference type="InterPro" id="IPR029052">
    <property type="entry name" value="Metallo-depent_PP-like"/>
</dbReference>
<dbReference type="eggNOG" id="KOG2679">
    <property type="taxonomic scope" value="Eukaryota"/>
</dbReference>
<reference evidence="6 7" key="1">
    <citation type="journal article" date="2011" name="Proc. Natl. Acad. Sci. U.S.A.">
        <title>Niche of harmful alga Aureococcus anophagefferens revealed through ecogenomics.</title>
        <authorList>
            <person name="Gobler C.J."/>
            <person name="Berry D.L."/>
            <person name="Dyhrman S.T."/>
            <person name="Wilhelm S.W."/>
            <person name="Salamov A."/>
            <person name="Lobanov A.V."/>
            <person name="Zhang Y."/>
            <person name="Collier J.L."/>
            <person name="Wurch L.L."/>
            <person name="Kustka A.B."/>
            <person name="Dill B.D."/>
            <person name="Shah M."/>
            <person name="VerBerkmoes N.C."/>
            <person name="Kuo A."/>
            <person name="Terry A."/>
            <person name="Pangilinan J."/>
            <person name="Lindquist E.A."/>
            <person name="Lucas S."/>
            <person name="Paulsen I.T."/>
            <person name="Hattenrath-Lehmann T.K."/>
            <person name="Talmage S.C."/>
            <person name="Walker E.A."/>
            <person name="Koch F."/>
            <person name="Burson A.M."/>
            <person name="Marcoval M.A."/>
            <person name="Tang Y.Z."/>
            <person name="Lecleir G.R."/>
            <person name="Coyne K.J."/>
            <person name="Berg G.M."/>
            <person name="Bertrand E.M."/>
            <person name="Saito M.A."/>
            <person name="Gladyshev V.N."/>
            <person name="Grigoriev I.V."/>
        </authorList>
    </citation>
    <scope>NUCLEOTIDE SEQUENCE [LARGE SCALE GENOMIC DNA]</scope>
    <source>
        <strain evidence="7">CCMP 1984</strain>
    </source>
</reference>
<evidence type="ECO:0000313" key="6">
    <source>
        <dbReference type="EMBL" id="EGB11286.1"/>
    </source>
</evidence>
<evidence type="ECO:0000256" key="4">
    <source>
        <dbReference type="SAM" id="SignalP"/>
    </source>
</evidence>
<sequence>MGLTPALFFRLATVVAVVDGGAAREKRTLRFVTVGDWGVRRGDGRRPSMEAVASSVDRYASEADVGLVIALGDNFLDAGVANASDPQWDASWRRPWINETETSSLKGVPWYAVLGERDYARGAGGAAAQTAREWDASDDEWRLPSRPCYVIKRHLADHAEIAFVFLDTAMFAPAFHATTADLYNASDVAAAMVALDDALRSAGDTARWLIVAGHWPMRSVSDSGGSRALLALLRPLFLARGVDAYVAGHDRALEHVVDGPLHHVVNGNAAAGGGRLDDAYLLGAVDEGVDVALATTSLGFTGHVVSTDAMATTFYDETGAPLHAYEQAPRAKCVEDEASRCPAWPRGVAPLPDLAKRPPRRDAAAGAPPNVRWYAAAAAVVLAALGGLHVGGRLERRRVTRQKALEVELRTLVDRRRGARSLSPEPPLPALLDIAPTRPDYGDLDLSPTRAARSLPVTRIDII</sequence>
<name>F0Y0W7_AURAN</name>
<dbReference type="OrthoDB" id="187573at2759"/>
<evidence type="ECO:0000256" key="1">
    <source>
        <dbReference type="ARBA" id="ARBA00022729"/>
    </source>
</evidence>
<proteinExistence type="predicted"/>
<dbReference type="GeneID" id="20223567"/>
<dbReference type="PANTHER" id="PTHR10161">
    <property type="entry name" value="TARTRATE-RESISTANT ACID PHOSPHATASE TYPE 5"/>
    <property type="match status" value="1"/>
</dbReference>
<dbReference type="KEGG" id="aaf:AURANDRAFT_61657"/>
<dbReference type="InParanoid" id="F0Y0W7"/>
<dbReference type="Gene3D" id="3.60.21.10">
    <property type="match status" value="1"/>
</dbReference>
<dbReference type="RefSeq" id="XP_009033671.1">
    <property type="nucleotide sequence ID" value="XM_009035423.1"/>
</dbReference>
<feature type="transmembrane region" description="Helical" evidence="3">
    <location>
        <begin position="373"/>
        <end position="392"/>
    </location>
</feature>
<dbReference type="SUPFAM" id="SSF56300">
    <property type="entry name" value="Metallo-dependent phosphatases"/>
    <property type="match status" value="1"/>
</dbReference>
<dbReference type="PANTHER" id="PTHR10161:SF14">
    <property type="entry name" value="TARTRATE-RESISTANT ACID PHOSPHATASE TYPE 5"/>
    <property type="match status" value="1"/>
</dbReference>
<keyword evidence="3" id="KW-1133">Transmembrane helix</keyword>
<keyword evidence="1 4" id="KW-0732">Signal</keyword>
<evidence type="ECO:0000259" key="5">
    <source>
        <dbReference type="Pfam" id="PF00149"/>
    </source>
</evidence>
<dbReference type="InterPro" id="IPR051558">
    <property type="entry name" value="Metallophosphoesterase_PAP"/>
</dbReference>
<protein>
    <recommendedName>
        <fullName evidence="5">Calcineurin-like phosphoesterase domain-containing protein</fullName>
    </recommendedName>
</protein>
<dbReference type="InterPro" id="IPR004843">
    <property type="entry name" value="Calcineurin-like_PHP"/>
</dbReference>
<gene>
    <name evidence="6" type="ORF">AURANDRAFT_61657</name>
</gene>
<evidence type="ECO:0000256" key="2">
    <source>
        <dbReference type="ARBA" id="ARBA00022801"/>
    </source>
</evidence>
<accession>F0Y0W7</accession>
<feature type="domain" description="Calcineurin-like phosphoesterase" evidence="5">
    <location>
        <begin position="29"/>
        <end position="250"/>
    </location>
</feature>
<evidence type="ECO:0000313" key="7">
    <source>
        <dbReference type="Proteomes" id="UP000002729"/>
    </source>
</evidence>
<dbReference type="Pfam" id="PF00149">
    <property type="entry name" value="Metallophos"/>
    <property type="match status" value="1"/>
</dbReference>
<evidence type="ECO:0000256" key="3">
    <source>
        <dbReference type="SAM" id="Phobius"/>
    </source>
</evidence>
<feature type="chain" id="PRO_5003264335" description="Calcineurin-like phosphoesterase domain-containing protein" evidence="4">
    <location>
        <begin position="24"/>
        <end position="463"/>
    </location>
</feature>
<feature type="signal peptide" evidence="4">
    <location>
        <begin position="1"/>
        <end position="23"/>
    </location>
</feature>
<organism evidence="7">
    <name type="scientific">Aureococcus anophagefferens</name>
    <name type="common">Harmful bloom alga</name>
    <dbReference type="NCBI Taxonomy" id="44056"/>
    <lineage>
        <taxon>Eukaryota</taxon>
        <taxon>Sar</taxon>
        <taxon>Stramenopiles</taxon>
        <taxon>Ochrophyta</taxon>
        <taxon>Pelagophyceae</taxon>
        <taxon>Pelagomonadales</taxon>
        <taxon>Pelagomonadaceae</taxon>
        <taxon>Aureococcus</taxon>
    </lineage>
</organism>